<dbReference type="WBParaSite" id="SVE_1882600.1">
    <property type="protein sequence ID" value="SVE_1882600.1"/>
    <property type="gene ID" value="SVE_1882600"/>
</dbReference>
<evidence type="ECO:0000313" key="2">
    <source>
        <dbReference type="WBParaSite" id="SVE_1882600.1"/>
    </source>
</evidence>
<dbReference type="Proteomes" id="UP000035680">
    <property type="component" value="Unassembled WGS sequence"/>
</dbReference>
<dbReference type="AlphaFoldDB" id="A0A0K0G280"/>
<reference evidence="2" key="2">
    <citation type="submission" date="2015-08" db="UniProtKB">
        <authorList>
            <consortium name="WormBaseParasite"/>
        </authorList>
    </citation>
    <scope>IDENTIFICATION</scope>
</reference>
<accession>A0A0K0G280</accession>
<protein>
    <submittedName>
        <fullName evidence="2">POLO box domain-containing protein</fullName>
    </submittedName>
</protein>
<keyword evidence="1" id="KW-1185">Reference proteome</keyword>
<dbReference type="SUPFAM" id="SSF82615">
    <property type="entry name" value="Polo-box domain"/>
    <property type="match status" value="1"/>
</dbReference>
<dbReference type="InterPro" id="IPR036947">
    <property type="entry name" value="POLO_box_dom_sf"/>
</dbReference>
<proteinExistence type="predicted"/>
<name>A0A0K0G280_STRVS</name>
<reference evidence="1" key="1">
    <citation type="submission" date="2014-07" db="EMBL/GenBank/DDBJ databases">
        <authorList>
            <person name="Martin A.A"/>
            <person name="De Silva N."/>
        </authorList>
    </citation>
    <scope>NUCLEOTIDE SEQUENCE</scope>
</reference>
<evidence type="ECO:0000313" key="1">
    <source>
        <dbReference type="Proteomes" id="UP000035680"/>
    </source>
</evidence>
<sequence length="66" mass="7659">MSIPLKWRKDDKPISFLLFNDVIQVNFLEDYTKDIFSLPTQSVLIIVKDNNQKKLLAQKVSFEGMG</sequence>
<organism evidence="1 2">
    <name type="scientific">Strongyloides venezuelensis</name>
    <name type="common">Threadworm</name>
    <dbReference type="NCBI Taxonomy" id="75913"/>
    <lineage>
        <taxon>Eukaryota</taxon>
        <taxon>Metazoa</taxon>
        <taxon>Ecdysozoa</taxon>
        <taxon>Nematoda</taxon>
        <taxon>Chromadorea</taxon>
        <taxon>Rhabditida</taxon>
        <taxon>Tylenchina</taxon>
        <taxon>Panagrolaimomorpha</taxon>
        <taxon>Strongyloidoidea</taxon>
        <taxon>Strongyloididae</taxon>
        <taxon>Strongyloides</taxon>
    </lineage>
</organism>
<dbReference type="Gene3D" id="3.30.1120.30">
    <property type="entry name" value="POLO box domain"/>
    <property type="match status" value="1"/>
</dbReference>